<dbReference type="RefSeq" id="XP_024732406.1">
    <property type="nucleotide sequence ID" value="XM_024881074.1"/>
</dbReference>
<dbReference type="AlphaFoldDB" id="A0A2J6SXK4"/>
<keyword evidence="2" id="KW-1185">Reference proteome</keyword>
<dbReference type="Proteomes" id="UP000235371">
    <property type="component" value="Unassembled WGS sequence"/>
</dbReference>
<dbReference type="GeneID" id="36589151"/>
<evidence type="ECO:0000313" key="1">
    <source>
        <dbReference type="EMBL" id="PMD55502.1"/>
    </source>
</evidence>
<sequence length="53" mass="6003">MALTVFELEVAKCLFKGGPGYSELKDSVVGDSILEMEKRNFVFFTEYGLDFCK</sequence>
<proteinExistence type="predicted"/>
<name>A0A2J6SXK4_9HELO</name>
<accession>A0A2J6SXK4</accession>
<dbReference type="InParanoid" id="A0A2J6SXK4"/>
<gene>
    <name evidence="1" type="ORF">K444DRAFT_617204</name>
</gene>
<organism evidence="1 2">
    <name type="scientific">Hyaloscypha bicolor E</name>
    <dbReference type="NCBI Taxonomy" id="1095630"/>
    <lineage>
        <taxon>Eukaryota</taxon>
        <taxon>Fungi</taxon>
        <taxon>Dikarya</taxon>
        <taxon>Ascomycota</taxon>
        <taxon>Pezizomycotina</taxon>
        <taxon>Leotiomycetes</taxon>
        <taxon>Helotiales</taxon>
        <taxon>Hyaloscyphaceae</taxon>
        <taxon>Hyaloscypha</taxon>
        <taxon>Hyaloscypha bicolor</taxon>
    </lineage>
</organism>
<protein>
    <submittedName>
        <fullName evidence="1">Uncharacterized protein</fullName>
    </submittedName>
</protein>
<reference evidence="1 2" key="1">
    <citation type="submission" date="2016-04" db="EMBL/GenBank/DDBJ databases">
        <title>A degradative enzymes factory behind the ericoid mycorrhizal symbiosis.</title>
        <authorList>
            <consortium name="DOE Joint Genome Institute"/>
            <person name="Martino E."/>
            <person name="Morin E."/>
            <person name="Grelet G."/>
            <person name="Kuo A."/>
            <person name="Kohler A."/>
            <person name="Daghino S."/>
            <person name="Barry K."/>
            <person name="Choi C."/>
            <person name="Cichocki N."/>
            <person name="Clum A."/>
            <person name="Copeland A."/>
            <person name="Hainaut M."/>
            <person name="Haridas S."/>
            <person name="Labutti K."/>
            <person name="Lindquist E."/>
            <person name="Lipzen A."/>
            <person name="Khouja H.-R."/>
            <person name="Murat C."/>
            <person name="Ohm R."/>
            <person name="Olson A."/>
            <person name="Spatafora J."/>
            <person name="Veneault-Fourrey C."/>
            <person name="Henrissat B."/>
            <person name="Grigoriev I."/>
            <person name="Martin F."/>
            <person name="Perotto S."/>
        </authorList>
    </citation>
    <scope>NUCLEOTIDE SEQUENCE [LARGE SCALE GENOMIC DNA]</scope>
    <source>
        <strain evidence="1 2">E</strain>
    </source>
</reference>
<dbReference type="EMBL" id="KZ613855">
    <property type="protein sequence ID" value="PMD55502.1"/>
    <property type="molecule type" value="Genomic_DNA"/>
</dbReference>
<evidence type="ECO:0000313" key="2">
    <source>
        <dbReference type="Proteomes" id="UP000235371"/>
    </source>
</evidence>